<protein>
    <submittedName>
        <fullName evidence="1">Uncharacterized protein</fullName>
    </submittedName>
</protein>
<accession>A0A0E9PCZ1</accession>
<reference evidence="1" key="1">
    <citation type="submission" date="2014-11" db="EMBL/GenBank/DDBJ databases">
        <authorList>
            <person name="Amaro Gonzalez C."/>
        </authorList>
    </citation>
    <scope>NUCLEOTIDE SEQUENCE</scope>
</reference>
<name>A0A0E9PCZ1_ANGAN</name>
<evidence type="ECO:0000313" key="1">
    <source>
        <dbReference type="EMBL" id="JAH01910.1"/>
    </source>
</evidence>
<proteinExistence type="predicted"/>
<dbReference type="EMBL" id="GBXM01106667">
    <property type="protein sequence ID" value="JAH01910.1"/>
    <property type="molecule type" value="Transcribed_RNA"/>
</dbReference>
<organism evidence="1">
    <name type="scientific">Anguilla anguilla</name>
    <name type="common">European freshwater eel</name>
    <name type="synonym">Muraena anguilla</name>
    <dbReference type="NCBI Taxonomy" id="7936"/>
    <lineage>
        <taxon>Eukaryota</taxon>
        <taxon>Metazoa</taxon>
        <taxon>Chordata</taxon>
        <taxon>Craniata</taxon>
        <taxon>Vertebrata</taxon>
        <taxon>Euteleostomi</taxon>
        <taxon>Actinopterygii</taxon>
        <taxon>Neopterygii</taxon>
        <taxon>Teleostei</taxon>
        <taxon>Anguilliformes</taxon>
        <taxon>Anguillidae</taxon>
        <taxon>Anguilla</taxon>
    </lineage>
</organism>
<sequence>MVVWQSEGCQFDPPPWACRSDPEQDTQPLIAPNELIGTLPFTVGVL</sequence>
<reference evidence="1" key="2">
    <citation type="journal article" date="2015" name="Fish Shellfish Immunol.">
        <title>Early steps in the European eel (Anguilla anguilla)-Vibrio vulnificus interaction in the gills: Role of the RtxA13 toxin.</title>
        <authorList>
            <person name="Callol A."/>
            <person name="Pajuelo D."/>
            <person name="Ebbesson L."/>
            <person name="Teles M."/>
            <person name="MacKenzie S."/>
            <person name="Amaro C."/>
        </authorList>
    </citation>
    <scope>NUCLEOTIDE SEQUENCE</scope>
</reference>
<dbReference type="AlphaFoldDB" id="A0A0E9PCZ1"/>